<evidence type="ECO:0000313" key="3">
    <source>
        <dbReference type="Proteomes" id="UP000006514"/>
    </source>
</evidence>
<reference evidence="3" key="1">
    <citation type="journal article" date="2012" name="Science">
        <title>The Paleozoic origin of enzymatic lignin decomposition reconstructed from 31 fungal genomes.</title>
        <authorList>
            <person name="Floudas D."/>
            <person name="Binder M."/>
            <person name="Riley R."/>
            <person name="Barry K."/>
            <person name="Blanchette R.A."/>
            <person name="Henrissat B."/>
            <person name="Martinez A.T."/>
            <person name="Otillar R."/>
            <person name="Spatafora J.W."/>
            <person name="Yadav J.S."/>
            <person name="Aerts A."/>
            <person name="Benoit I."/>
            <person name="Boyd A."/>
            <person name="Carlson A."/>
            <person name="Copeland A."/>
            <person name="Coutinho P.M."/>
            <person name="de Vries R.P."/>
            <person name="Ferreira P."/>
            <person name="Findley K."/>
            <person name="Foster B."/>
            <person name="Gaskell J."/>
            <person name="Glotzer D."/>
            <person name="Gorecki P."/>
            <person name="Heitman J."/>
            <person name="Hesse C."/>
            <person name="Hori C."/>
            <person name="Igarashi K."/>
            <person name="Jurgens J.A."/>
            <person name="Kallen N."/>
            <person name="Kersten P."/>
            <person name="Kohler A."/>
            <person name="Kuees U."/>
            <person name="Kumar T.K.A."/>
            <person name="Kuo A."/>
            <person name="LaButti K."/>
            <person name="Larrondo L.F."/>
            <person name="Lindquist E."/>
            <person name="Ling A."/>
            <person name="Lombard V."/>
            <person name="Lucas S."/>
            <person name="Lundell T."/>
            <person name="Martin R."/>
            <person name="McLaughlin D.J."/>
            <person name="Morgenstern I."/>
            <person name="Morin E."/>
            <person name="Murat C."/>
            <person name="Nagy L.G."/>
            <person name="Nolan M."/>
            <person name="Ohm R.A."/>
            <person name="Patyshakuliyeva A."/>
            <person name="Rokas A."/>
            <person name="Ruiz-Duenas F.J."/>
            <person name="Sabat G."/>
            <person name="Salamov A."/>
            <person name="Samejima M."/>
            <person name="Schmutz J."/>
            <person name="Slot J.C."/>
            <person name="St John F."/>
            <person name="Stenlid J."/>
            <person name="Sun H."/>
            <person name="Sun S."/>
            <person name="Syed K."/>
            <person name="Tsang A."/>
            <person name="Wiebenga A."/>
            <person name="Young D."/>
            <person name="Pisabarro A."/>
            <person name="Eastwood D.C."/>
            <person name="Martin F."/>
            <person name="Cullen D."/>
            <person name="Grigoriev I.V."/>
            <person name="Hibbett D.S."/>
        </authorList>
    </citation>
    <scope>NUCLEOTIDE SEQUENCE [LARGE SCALE GENOMIC DNA]</scope>
    <source>
        <strain evidence="3">TFB10046</strain>
    </source>
</reference>
<dbReference type="EMBL" id="JH687850">
    <property type="protein sequence ID" value="EJD36962.1"/>
    <property type="molecule type" value="Genomic_DNA"/>
</dbReference>
<organism evidence="2 3">
    <name type="scientific">Auricularia subglabra (strain TFB-10046 / SS5)</name>
    <name type="common">White-rot fungus</name>
    <name type="synonym">Auricularia delicata (strain TFB10046)</name>
    <dbReference type="NCBI Taxonomy" id="717982"/>
    <lineage>
        <taxon>Eukaryota</taxon>
        <taxon>Fungi</taxon>
        <taxon>Dikarya</taxon>
        <taxon>Basidiomycota</taxon>
        <taxon>Agaricomycotina</taxon>
        <taxon>Agaricomycetes</taxon>
        <taxon>Auriculariales</taxon>
        <taxon>Auriculariaceae</taxon>
        <taxon>Auricularia</taxon>
    </lineage>
</organism>
<gene>
    <name evidence="2" type="ORF">AURDEDRAFT_174031</name>
</gene>
<evidence type="ECO:0000256" key="1">
    <source>
        <dbReference type="SAM" id="MobiDB-lite"/>
    </source>
</evidence>
<dbReference type="InParanoid" id="J0WV72"/>
<dbReference type="KEGG" id="adl:AURDEDRAFT_174031"/>
<sequence length="187" mass="20380">MGYSTKLRPFLAQRAANLDYAPRLCNINITDNVFGCADLLELDVALALADPAELRGFSLEPNDVVLPPRRAARGARLTPDPEFQYAARLVTDIAVLGGTSLAFTQPFAPPLPPKVPQASKPKQAVQTPSTRAVPTVSQESDGDMKPAASKKRKRRASESQPQRTLPPRGARPRHTMRVPDTSDEDEE</sequence>
<dbReference type="AlphaFoldDB" id="J0WV72"/>
<name>J0WV72_AURST</name>
<accession>J0WV72</accession>
<feature type="compositionally biased region" description="Polar residues" evidence="1">
    <location>
        <begin position="124"/>
        <end position="139"/>
    </location>
</feature>
<protein>
    <submittedName>
        <fullName evidence="2">Uncharacterized protein</fullName>
    </submittedName>
</protein>
<keyword evidence="3" id="KW-1185">Reference proteome</keyword>
<evidence type="ECO:0000313" key="2">
    <source>
        <dbReference type="EMBL" id="EJD36962.1"/>
    </source>
</evidence>
<feature type="region of interest" description="Disordered" evidence="1">
    <location>
        <begin position="112"/>
        <end position="187"/>
    </location>
</feature>
<proteinExistence type="predicted"/>
<dbReference type="Proteomes" id="UP000006514">
    <property type="component" value="Unassembled WGS sequence"/>
</dbReference>